<organism evidence="1 2">
    <name type="scientific">Paragonimus skrjabini miyazakii</name>
    <dbReference type="NCBI Taxonomy" id="59628"/>
    <lineage>
        <taxon>Eukaryota</taxon>
        <taxon>Metazoa</taxon>
        <taxon>Spiralia</taxon>
        <taxon>Lophotrochozoa</taxon>
        <taxon>Platyhelminthes</taxon>
        <taxon>Trematoda</taxon>
        <taxon>Digenea</taxon>
        <taxon>Plagiorchiida</taxon>
        <taxon>Troglotremata</taxon>
        <taxon>Troglotrematidae</taxon>
        <taxon>Paragonimus</taxon>
    </lineage>
</organism>
<protein>
    <recommendedName>
        <fullName evidence="3">Reverse transcriptase domain-containing protein</fullName>
    </recommendedName>
</protein>
<proteinExistence type="predicted"/>
<name>A0A8S9YCY0_9TREM</name>
<dbReference type="OrthoDB" id="6247999at2759"/>
<dbReference type="Proteomes" id="UP000822476">
    <property type="component" value="Unassembled WGS sequence"/>
</dbReference>
<gene>
    <name evidence="1" type="ORF">EG68_12282</name>
</gene>
<evidence type="ECO:0000313" key="1">
    <source>
        <dbReference type="EMBL" id="KAF7234176.1"/>
    </source>
</evidence>
<dbReference type="PANTHER" id="PTHR47027">
    <property type="entry name" value="REVERSE TRANSCRIPTASE DOMAIN-CONTAINING PROTEIN"/>
    <property type="match status" value="1"/>
</dbReference>
<dbReference type="EMBL" id="JTDE01011583">
    <property type="protein sequence ID" value="KAF7234176.1"/>
    <property type="molecule type" value="Genomic_DNA"/>
</dbReference>
<evidence type="ECO:0000313" key="2">
    <source>
        <dbReference type="Proteomes" id="UP000822476"/>
    </source>
</evidence>
<accession>A0A8S9YCY0</accession>
<comment type="caution">
    <text evidence="1">The sequence shown here is derived from an EMBL/GenBank/DDBJ whole genome shotgun (WGS) entry which is preliminary data.</text>
</comment>
<feature type="non-terminal residue" evidence="1">
    <location>
        <position position="326"/>
    </location>
</feature>
<keyword evidence="2" id="KW-1185">Reference proteome</keyword>
<dbReference type="AlphaFoldDB" id="A0A8S9YCY0"/>
<dbReference type="PANTHER" id="PTHR47027:SF20">
    <property type="entry name" value="REVERSE TRANSCRIPTASE-LIKE PROTEIN WITH RNA-DIRECTED DNA POLYMERASE DOMAIN"/>
    <property type="match status" value="1"/>
</dbReference>
<reference evidence="1" key="1">
    <citation type="submission" date="2019-07" db="EMBL/GenBank/DDBJ databases">
        <title>Annotation for the trematode Paragonimus miyazaki's.</title>
        <authorList>
            <person name="Choi Y.-J."/>
        </authorList>
    </citation>
    <scope>NUCLEOTIDE SEQUENCE</scope>
    <source>
        <strain evidence="1">Japan</strain>
    </source>
</reference>
<evidence type="ECO:0008006" key="3">
    <source>
        <dbReference type="Google" id="ProtNLM"/>
    </source>
</evidence>
<sequence>CKVLNWYSSFEDVRNAYQKALVKTLPSSSHTKDPNEHWEQIAEAMRACCEQACSDGAVQLRQNWISVTSINLTNKRLSILPGSEYDDDRRELKRKLTESLRKDREQSKEMERTFSSRKSRRFFFLIRGCTGRRVGVSVTIYEKDGSLITSQSRRLDRWAEHFEEQFSWPQPGHVDDGTRLVSYCVPDGPLSEAEMVLEFKLLKRNKVASSFQGWWGEVDVRTDKTPPDDLRDFIPVFKKRARSLCDNHRGIGLVSVVSNLLTGLILRRLAKPGESQIREEQAGFRSARECIDHIFTLRRILERQRLQTAVVLLDLKAAFDSAAHHF</sequence>